<reference evidence="2 4" key="1">
    <citation type="submission" date="2013-02" db="EMBL/GenBank/DDBJ databases">
        <title>The Genome Sequence of Enterococcus haemoperoxidus BAA-382.</title>
        <authorList>
            <consortium name="The Broad Institute Genome Sequencing Platform"/>
            <consortium name="The Broad Institute Genome Sequencing Center for Infectious Disease"/>
            <person name="Earl A.M."/>
            <person name="Gilmore M.S."/>
            <person name="Lebreton F."/>
            <person name="Walker B."/>
            <person name="Young S.K."/>
            <person name="Zeng Q."/>
            <person name="Gargeya S."/>
            <person name="Fitzgerald M."/>
            <person name="Haas B."/>
            <person name="Abouelleil A."/>
            <person name="Alvarado L."/>
            <person name="Arachchi H.M."/>
            <person name="Berlin A.M."/>
            <person name="Chapman S.B."/>
            <person name="Dewar J."/>
            <person name="Goldberg J."/>
            <person name="Griggs A."/>
            <person name="Gujja S."/>
            <person name="Hansen M."/>
            <person name="Howarth C."/>
            <person name="Imamovic A."/>
            <person name="Larimer J."/>
            <person name="McCowan C."/>
            <person name="Murphy C."/>
            <person name="Neiman D."/>
            <person name="Pearson M."/>
            <person name="Priest M."/>
            <person name="Roberts A."/>
            <person name="Saif S."/>
            <person name="Shea T."/>
            <person name="Sisk P."/>
            <person name="Sykes S."/>
            <person name="Wortman J."/>
            <person name="Nusbaum C."/>
            <person name="Birren B."/>
        </authorList>
    </citation>
    <scope>NUCLEOTIDE SEQUENCE [LARGE SCALE GENOMIC DNA]</scope>
    <source>
        <strain evidence="2 4">ATCC BAA-382</strain>
    </source>
</reference>
<feature type="transmembrane region" description="Helical" evidence="1">
    <location>
        <begin position="78"/>
        <end position="96"/>
    </location>
</feature>
<sequence length="138" mass="16100">MKISLKRKTTWGCVRHFVIYKNGVKQGKLFNNIVTEIDVEIGDILDFRESFFYFSQKINVTSETKEIIIANSKQIRHLFSLCIILFLSLSLLSLSITSLNLFLFTEISSFLFLNLLFRYHSYRFSIEPSNSLNELSVN</sequence>
<dbReference type="OrthoDB" id="2184795at2"/>
<keyword evidence="5" id="KW-1185">Reference proteome</keyword>
<protein>
    <submittedName>
        <fullName evidence="2">Uncharacterized protein</fullName>
    </submittedName>
</protein>
<gene>
    <name evidence="3" type="ORF">I583_01372</name>
    <name evidence="2" type="ORF">UAW_01041</name>
</gene>
<evidence type="ECO:0000256" key="1">
    <source>
        <dbReference type="SAM" id="Phobius"/>
    </source>
</evidence>
<evidence type="ECO:0000313" key="4">
    <source>
        <dbReference type="Proteomes" id="UP000013858"/>
    </source>
</evidence>
<comment type="caution">
    <text evidence="2">The sequence shown here is derived from an EMBL/GenBank/DDBJ whole genome shotgun (WGS) entry which is preliminary data.</text>
</comment>
<evidence type="ECO:0000313" key="2">
    <source>
        <dbReference type="EMBL" id="EOH98445.1"/>
    </source>
</evidence>
<dbReference type="STRING" id="155618.RV06_GL001128"/>
<dbReference type="EMBL" id="AJAR01000012">
    <property type="protein sequence ID" value="EOH98445.1"/>
    <property type="molecule type" value="Genomic_DNA"/>
</dbReference>
<name>R2STB3_9ENTE</name>
<dbReference type="AlphaFoldDB" id="R2STB3"/>
<dbReference type="RefSeq" id="WP_010761249.1">
    <property type="nucleotide sequence ID" value="NZ_KB946315.1"/>
</dbReference>
<dbReference type="EMBL" id="ASVY01000002">
    <property type="protein sequence ID" value="EOT62372.1"/>
    <property type="molecule type" value="Genomic_DNA"/>
</dbReference>
<reference evidence="3 5" key="2">
    <citation type="submission" date="2013-03" db="EMBL/GenBank/DDBJ databases">
        <title>The Genome Sequence of Enterococcus haemoperoxidus BAA-382 (PacBio/Illumina hybrid assembly).</title>
        <authorList>
            <consortium name="The Broad Institute Genomics Platform"/>
            <consortium name="The Broad Institute Genome Sequencing Center for Infectious Disease"/>
            <person name="Earl A."/>
            <person name="Russ C."/>
            <person name="Gilmore M."/>
            <person name="Surin D."/>
            <person name="Walker B."/>
            <person name="Young S."/>
            <person name="Zeng Q."/>
            <person name="Gargeya S."/>
            <person name="Fitzgerald M."/>
            <person name="Haas B."/>
            <person name="Abouelleil A."/>
            <person name="Allen A.W."/>
            <person name="Alvarado L."/>
            <person name="Arachchi H.M."/>
            <person name="Berlin A.M."/>
            <person name="Chapman S.B."/>
            <person name="Gainer-Dewar J."/>
            <person name="Goldberg J."/>
            <person name="Griggs A."/>
            <person name="Gujja S."/>
            <person name="Hansen M."/>
            <person name="Howarth C."/>
            <person name="Imamovic A."/>
            <person name="Ireland A."/>
            <person name="Larimer J."/>
            <person name="McCowan C."/>
            <person name="Murphy C."/>
            <person name="Pearson M."/>
            <person name="Poon T.W."/>
            <person name="Priest M."/>
            <person name="Roberts A."/>
            <person name="Saif S."/>
            <person name="Shea T."/>
            <person name="Sisk P."/>
            <person name="Sykes S."/>
            <person name="Wortman J."/>
            <person name="Nusbaum C."/>
            <person name="Birren B."/>
        </authorList>
    </citation>
    <scope>NUCLEOTIDE SEQUENCE [LARGE SCALE GENOMIC DNA]</scope>
    <source>
        <strain evidence="3 5">ATCC BAA-382</strain>
    </source>
</reference>
<keyword evidence="1" id="KW-0812">Transmembrane</keyword>
<organism evidence="2 4">
    <name type="scientific">Enterococcus haemoperoxidus ATCC BAA-382</name>
    <dbReference type="NCBI Taxonomy" id="1158608"/>
    <lineage>
        <taxon>Bacteria</taxon>
        <taxon>Bacillati</taxon>
        <taxon>Bacillota</taxon>
        <taxon>Bacilli</taxon>
        <taxon>Lactobacillales</taxon>
        <taxon>Enterococcaceae</taxon>
        <taxon>Enterococcus</taxon>
    </lineage>
</organism>
<dbReference type="Proteomes" id="UP000014197">
    <property type="component" value="Unassembled WGS sequence"/>
</dbReference>
<proteinExistence type="predicted"/>
<evidence type="ECO:0000313" key="5">
    <source>
        <dbReference type="Proteomes" id="UP000014197"/>
    </source>
</evidence>
<dbReference type="Proteomes" id="UP000013858">
    <property type="component" value="Unassembled WGS sequence"/>
</dbReference>
<keyword evidence="1" id="KW-0472">Membrane</keyword>
<dbReference type="eggNOG" id="ENOG50307VZ">
    <property type="taxonomic scope" value="Bacteria"/>
</dbReference>
<evidence type="ECO:0000313" key="3">
    <source>
        <dbReference type="EMBL" id="EOT62372.1"/>
    </source>
</evidence>
<accession>R2STB3</accession>
<keyword evidence="1" id="KW-1133">Transmembrane helix</keyword>